<proteinExistence type="predicted"/>
<reference evidence="1 2" key="1">
    <citation type="submission" date="2020-08" db="EMBL/GenBank/DDBJ databases">
        <authorList>
            <person name="Koutsovoulos G."/>
            <person name="Danchin GJ E."/>
        </authorList>
    </citation>
    <scope>NUCLEOTIDE SEQUENCE [LARGE SCALE GENOMIC DNA]</scope>
</reference>
<evidence type="ECO:0000313" key="1">
    <source>
        <dbReference type="EMBL" id="CAD2179254.1"/>
    </source>
</evidence>
<comment type="caution">
    <text evidence="1">The sequence shown here is derived from an EMBL/GenBank/DDBJ whole genome shotgun (WGS) entry which is preliminary data.</text>
</comment>
<protein>
    <submittedName>
        <fullName evidence="1">Uncharacterized protein</fullName>
    </submittedName>
</protein>
<evidence type="ECO:0000313" key="2">
    <source>
        <dbReference type="Proteomes" id="UP000580250"/>
    </source>
</evidence>
<gene>
    <name evidence="1" type="ORF">MENT_LOCUS31247</name>
</gene>
<organism evidence="1 2">
    <name type="scientific">Meloidogyne enterolobii</name>
    <name type="common">Root-knot nematode worm</name>
    <name type="synonym">Meloidogyne mayaguensis</name>
    <dbReference type="NCBI Taxonomy" id="390850"/>
    <lineage>
        <taxon>Eukaryota</taxon>
        <taxon>Metazoa</taxon>
        <taxon>Ecdysozoa</taxon>
        <taxon>Nematoda</taxon>
        <taxon>Chromadorea</taxon>
        <taxon>Rhabditida</taxon>
        <taxon>Tylenchina</taxon>
        <taxon>Tylenchomorpha</taxon>
        <taxon>Tylenchoidea</taxon>
        <taxon>Meloidogynidae</taxon>
        <taxon>Meloidogyninae</taxon>
        <taxon>Meloidogyne</taxon>
    </lineage>
</organism>
<dbReference type="EMBL" id="CAJEWN010000339">
    <property type="protein sequence ID" value="CAD2179254.1"/>
    <property type="molecule type" value="Genomic_DNA"/>
</dbReference>
<dbReference type="Proteomes" id="UP000580250">
    <property type="component" value="Unassembled WGS sequence"/>
</dbReference>
<dbReference type="AlphaFoldDB" id="A0A6V7VX60"/>
<sequence>MRFNCNKPKPKKYLKYEEMTFKNKNVVVFSYFPSAYKLFFNFKIRKRLINF</sequence>
<name>A0A6V7VX60_MELEN</name>
<accession>A0A6V7VX60</accession>